<reference evidence="1" key="1">
    <citation type="submission" date="2021-02" db="EMBL/GenBank/DDBJ databases">
        <authorList>
            <consortium name="DOE Joint Genome Institute"/>
            <person name="Ahrendt S."/>
            <person name="Looney B.P."/>
            <person name="Miyauchi S."/>
            <person name="Morin E."/>
            <person name="Drula E."/>
            <person name="Courty P.E."/>
            <person name="Chicoki N."/>
            <person name="Fauchery L."/>
            <person name="Kohler A."/>
            <person name="Kuo A."/>
            <person name="Labutti K."/>
            <person name="Pangilinan J."/>
            <person name="Lipzen A."/>
            <person name="Riley R."/>
            <person name="Andreopoulos W."/>
            <person name="He G."/>
            <person name="Johnson J."/>
            <person name="Barry K.W."/>
            <person name="Grigoriev I.V."/>
            <person name="Nagy L."/>
            <person name="Hibbett D."/>
            <person name="Henrissat B."/>
            <person name="Matheny P.B."/>
            <person name="Labbe J."/>
            <person name="Martin F."/>
        </authorList>
    </citation>
    <scope>NUCLEOTIDE SEQUENCE</scope>
    <source>
        <strain evidence="1">FP105234-sp</strain>
    </source>
</reference>
<evidence type="ECO:0000313" key="2">
    <source>
        <dbReference type="Proteomes" id="UP000814033"/>
    </source>
</evidence>
<dbReference type="EMBL" id="MU275961">
    <property type="protein sequence ID" value="KAI0045098.1"/>
    <property type="molecule type" value="Genomic_DNA"/>
</dbReference>
<sequence>MAMDEKEVLDQCEALKKAAREDTGEGWVDTYTKALQGLLQERLLDARRAQNTPSDVALAQYRAIHGHRRIIAGIHQEIELHSKGMEVVARATEDYDVILKGCRVRETAVRKIYGL</sequence>
<keyword evidence="2" id="KW-1185">Reference proteome</keyword>
<comment type="caution">
    <text evidence="1">The sequence shown here is derived from an EMBL/GenBank/DDBJ whole genome shotgun (WGS) entry which is preliminary data.</text>
</comment>
<evidence type="ECO:0000313" key="1">
    <source>
        <dbReference type="EMBL" id="KAI0045098.1"/>
    </source>
</evidence>
<name>A0ACB8RNL3_9AGAM</name>
<proteinExistence type="predicted"/>
<protein>
    <submittedName>
        <fullName evidence="1">Uncharacterized protein</fullName>
    </submittedName>
</protein>
<accession>A0ACB8RNL3</accession>
<organism evidence="1 2">
    <name type="scientific">Auriscalpium vulgare</name>
    <dbReference type="NCBI Taxonomy" id="40419"/>
    <lineage>
        <taxon>Eukaryota</taxon>
        <taxon>Fungi</taxon>
        <taxon>Dikarya</taxon>
        <taxon>Basidiomycota</taxon>
        <taxon>Agaricomycotina</taxon>
        <taxon>Agaricomycetes</taxon>
        <taxon>Russulales</taxon>
        <taxon>Auriscalpiaceae</taxon>
        <taxon>Auriscalpium</taxon>
    </lineage>
</organism>
<dbReference type="Proteomes" id="UP000814033">
    <property type="component" value="Unassembled WGS sequence"/>
</dbReference>
<reference evidence="1" key="2">
    <citation type="journal article" date="2022" name="New Phytol.">
        <title>Evolutionary transition to the ectomycorrhizal habit in the genomes of a hyperdiverse lineage of mushroom-forming fungi.</title>
        <authorList>
            <person name="Looney B."/>
            <person name="Miyauchi S."/>
            <person name="Morin E."/>
            <person name="Drula E."/>
            <person name="Courty P.E."/>
            <person name="Kohler A."/>
            <person name="Kuo A."/>
            <person name="LaButti K."/>
            <person name="Pangilinan J."/>
            <person name="Lipzen A."/>
            <person name="Riley R."/>
            <person name="Andreopoulos W."/>
            <person name="He G."/>
            <person name="Johnson J."/>
            <person name="Nolan M."/>
            <person name="Tritt A."/>
            <person name="Barry K.W."/>
            <person name="Grigoriev I.V."/>
            <person name="Nagy L.G."/>
            <person name="Hibbett D."/>
            <person name="Henrissat B."/>
            <person name="Matheny P.B."/>
            <person name="Labbe J."/>
            <person name="Martin F.M."/>
        </authorList>
    </citation>
    <scope>NUCLEOTIDE SEQUENCE</scope>
    <source>
        <strain evidence="1">FP105234-sp</strain>
    </source>
</reference>
<gene>
    <name evidence="1" type="ORF">FA95DRAFT_1607964</name>
</gene>